<protein>
    <submittedName>
        <fullName evidence="2">Uncharacterized protein</fullName>
    </submittedName>
</protein>
<evidence type="ECO:0000313" key="2">
    <source>
        <dbReference type="EMBL" id="PYI03353.1"/>
    </source>
</evidence>
<evidence type="ECO:0000256" key="1">
    <source>
        <dbReference type="SAM" id="MobiDB-lite"/>
    </source>
</evidence>
<name>A0A319FBB4_ASPSB</name>
<feature type="compositionally biased region" description="Basic and acidic residues" evidence="1">
    <location>
        <begin position="60"/>
        <end position="77"/>
    </location>
</feature>
<dbReference type="OrthoDB" id="10473678at2759"/>
<accession>A0A319FBB4</accession>
<dbReference type="Proteomes" id="UP000248423">
    <property type="component" value="Unassembled WGS sequence"/>
</dbReference>
<dbReference type="EMBL" id="KZ826381">
    <property type="protein sequence ID" value="PYI03353.1"/>
    <property type="molecule type" value="Genomic_DNA"/>
</dbReference>
<sequence>MSSNPQSTQDALASRHESLKGLEGANVAPKSLSSQDRAAINEALSDQTNIALLTEAGRSSQRERERRRREADRSDRA</sequence>
<dbReference type="VEuPathDB" id="FungiDB:BO78DRAFT_399805"/>
<evidence type="ECO:0000313" key="3">
    <source>
        <dbReference type="Proteomes" id="UP000248423"/>
    </source>
</evidence>
<organism evidence="2 3">
    <name type="scientific">Aspergillus sclerotiicarbonarius (strain CBS 121057 / IBT 28362)</name>
    <dbReference type="NCBI Taxonomy" id="1448318"/>
    <lineage>
        <taxon>Eukaryota</taxon>
        <taxon>Fungi</taxon>
        <taxon>Dikarya</taxon>
        <taxon>Ascomycota</taxon>
        <taxon>Pezizomycotina</taxon>
        <taxon>Eurotiomycetes</taxon>
        <taxon>Eurotiomycetidae</taxon>
        <taxon>Eurotiales</taxon>
        <taxon>Aspergillaceae</taxon>
        <taxon>Aspergillus</taxon>
        <taxon>Aspergillus subgen. Circumdati</taxon>
    </lineage>
</organism>
<gene>
    <name evidence="2" type="ORF">BO78DRAFT_399805</name>
</gene>
<reference evidence="2 3" key="1">
    <citation type="submission" date="2018-02" db="EMBL/GenBank/DDBJ databases">
        <title>The genomes of Aspergillus section Nigri reveals drivers in fungal speciation.</title>
        <authorList>
            <consortium name="DOE Joint Genome Institute"/>
            <person name="Vesth T.C."/>
            <person name="Nybo J."/>
            <person name="Theobald S."/>
            <person name="Brandl J."/>
            <person name="Frisvad J.C."/>
            <person name="Nielsen K.F."/>
            <person name="Lyhne E.K."/>
            <person name="Kogle M.E."/>
            <person name="Kuo A."/>
            <person name="Riley R."/>
            <person name="Clum A."/>
            <person name="Nolan M."/>
            <person name="Lipzen A."/>
            <person name="Salamov A."/>
            <person name="Henrissat B."/>
            <person name="Wiebenga A."/>
            <person name="De vries R.P."/>
            <person name="Grigoriev I.V."/>
            <person name="Mortensen U.H."/>
            <person name="Andersen M.R."/>
            <person name="Baker S.E."/>
        </authorList>
    </citation>
    <scope>NUCLEOTIDE SEQUENCE [LARGE SCALE GENOMIC DNA]</scope>
    <source>
        <strain evidence="2 3">CBS 121057</strain>
    </source>
</reference>
<feature type="compositionally biased region" description="Polar residues" evidence="1">
    <location>
        <begin position="1"/>
        <end position="11"/>
    </location>
</feature>
<dbReference type="AlphaFoldDB" id="A0A319FBB4"/>
<feature type="region of interest" description="Disordered" evidence="1">
    <location>
        <begin position="1"/>
        <end position="77"/>
    </location>
</feature>
<keyword evidence="3" id="KW-1185">Reference proteome</keyword>
<proteinExistence type="predicted"/>